<protein>
    <submittedName>
        <fullName evidence="1">Uncharacterized protein</fullName>
    </submittedName>
</protein>
<name>A0AAU9XPQ0_9CNID</name>
<dbReference type="AlphaFoldDB" id="A0AAU9XPQ0"/>
<evidence type="ECO:0000313" key="2">
    <source>
        <dbReference type="Proteomes" id="UP001159428"/>
    </source>
</evidence>
<dbReference type="Proteomes" id="UP001159428">
    <property type="component" value="Unassembled WGS sequence"/>
</dbReference>
<dbReference type="EMBL" id="CALNXJ010000057">
    <property type="protein sequence ID" value="CAH3155008.1"/>
    <property type="molecule type" value="Genomic_DNA"/>
</dbReference>
<proteinExistence type="predicted"/>
<gene>
    <name evidence="1" type="ORF">PMEA_00027924</name>
</gene>
<reference evidence="1 2" key="1">
    <citation type="submission" date="2022-05" db="EMBL/GenBank/DDBJ databases">
        <authorList>
            <consortium name="Genoscope - CEA"/>
            <person name="William W."/>
        </authorList>
    </citation>
    <scope>NUCLEOTIDE SEQUENCE [LARGE SCALE GENOMIC DNA]</scope>
</reference>
<accession>A0AAU9XPQ0</accession>
<comment type="caution">
    <text evidence="1">The sequence shown here is derived from an EMBL/GenBank/DDBJ whole genome shotgun (WGS) entry which is preliminary data.</text>
</comment>
<keyword evidence="2" id="KW-1185">Reference proteome</keyword>
<organism evidence="1 2">
    <name type="scientific">Pocillopora meandrina</name>
    <dbReference type="NCBI Taxonomy" id="46732"/>
    <lineage>
        <taxon>Eukaryota</taxon>
        <taxon>Metazoa</taxon>
        <taxon>Cnidaria</taxon>
        <taxon>Anthozoa</taxon>
        <taxon>Hexacorallia</taxon>
        <taxon>Scleractinia</taxon>
        <taxon>Astrocoeniina</taxon>
        <taxon>Pocilloporidae</taxon>
        <taxon>Pocillopora</taxon>
    </lineage>
</organism>
<evidence type="ECO:0000313" key="1">
    <source>
        <dbReference type="EMBL" id="CAH3155008.1"/>
    </source>
</evidence>
<sequence>MASSSSQPFGSCSEREFVEQAVGVCEKIFYMELARNLTADCRTVHAQLSACFVKKTRQCLGGYFSEDQIDYAVNKTALFLRQTGSPQWYCSNKPTNMSSLDPDLRQHFPCSDKLFAEGYKCTKDFREIFNTNRSDPRLCGAFSAARNCTQSVFDRNCNGSIQVPSENRFNPFCKNTGNATVVAYQAPEKIDTNGNCTQTVFDRFRNDTMPVPTQNEFNLFCNNTRNGTTIVYQASRRPEISAVLLERCSGLQMVGSCTFQEYIDKARQCTTAFIADLQKDPFADCKIIYDRMVECTKDYVRDCVRGLVPDNDIEAFLTEAAKQLKSEDFYCKDGLFSKPILIDEQKKEIPCNDTFFNESRVCGDTFQTKFRRNRADKSLCKEFTAAKSCLKEAVDQHCQFDADAAEILQPAFDGYNPFCIVSSEEEDEDEGYYLQDAQLFDQCSMIAQLNRTRQCITLFVRSLQQDPQGNCSVKYIYMQDCIVCMLRSCLQRYGFISEADIEVQAEESLNRTNPENFYCRGMLEAPKASSEDEDLQCDEGFFEEEVKCLKEFNDTFIGNVSDPTLCSKFSESKQCLRDLITTRCPSGSRTSSLEFALIFDDYNPFCWRGTDQEQDAALPSPTEELSDPCLAEFPAAPLLLRSKGRPLSQSHSLSFVFFYNLLGYLTMWISPLNQR</sequence>